<keyword evidence="1" id="KW-0472">Membrane</keyword>
<gene>
    <name evidence="2" type="ORF">A2Z21_08725</name>
</gene>
<sequence length="294" mass="32294">MIKEFFMFKELLRSLHAKTWALSFAIVLAVAVFLGTLAFFSLLLQPAASGAGVQLIAVPREDLSQADLAELHERLLRDPEILQVRYVFAPTVASNTASERKGAPSRFEISLRSDSELFAVAERLRGWGEFQQVGPPGPDSLEAWRDWLNKPEKRWIALAILASWLAIALFAIYGGLIMARRSFAGELELLELSGVPPQTLRVPFILLGALYGLTGALLVGFLFDGLRALMISSFRLFPELWESTVIDQLGVHGFLVGLAFAGVGGCLGWLTIQKYPSPFSRSRINSSSADVAVE</sequence>
<proteinExistence type="predicted"/>
<keyword evidence="1" id="KW-0812">Transmembrane</keyword>
<dbReference type="EMBL" id="MFGX01000024">
    <property type="protein sequence ID" value="OGF56857.1"/>
    <property type="molecule type" value="Genomic_DNA"/>
</dbReference>
<feature type="transmembrane region" description="Helical" evidence="1">
    <location>
        <begin position="155"/>
        <end position="179"/>
    </location>
</feature>
<name>A0A1F5V0C0_FRAXR</name>
<organism evidence="2 3">
    <name type="scientific">Fraserbacteria sp. (strain RBG_16_55_9)</name>
    <dbReference type="NCBI Taxonomy" id="1817864"/>
    <lineage>
        <taxon>Bacteria</taxon>
        <taxon>Candidatus Fraseribacteriota</taxon>
    </lineage>
</organism>
<keyword evidence="1" id="KW-1133">Transmembrane helix</keyword>
<feature type="transmembrane region" description="Helical" evidence="1">
    <location>
        <begin position="20"/>
        <end position="44"/>
    </location>
</feature>
<evidence type="ECO:0000256" key="1">
    <source>
        <dbReference type="SAM" id="Phobius"/>
    </source>
</evidence>
<dbReference type="STRING" id="1817864.A2Z21_08725"/>
<evidence type="ECO:0000313" key="3">
    <source>
        <dbReference type="Proteomes" id="UP000179157"/>
    </source>
</evidence>
<evidence type="ECO:0000313" key="2">
    <source>
        <dbReference type="EMBL" id="OGF56857.1"/>
    </source>
</evidence>
<dbReference type="Proteomes" id="UP000179157">
    <property type="component" value="Unassembled WGS sequence"/>
</dbReference>
<accession>A0A1F5V0C0</accession>
<dbReference type="AlphaFoldDB" id="A0A1F5V0C0"/>
<feature type="transmembrane region" description="Helical" evidence="1">
    <location>
        <begin position="200"/>
        <end position="223"/>
    </location>
</feature>
<comment type="caution">
    <text evidence="2">The sequence shown here is derived from an EMBL/GenBank/DDBJ whole genome shotgun (WGS) entry which is preliminary data.</text>
</comment>
<evidence type="ECO:0008006" key="4">
    <source>
        <dbReference type="Google" id="ProtNLM"/>
    </source>
</evidence>
<reference evidence="2 3" key="1">
    <citation type="journal article" date="2016" name="Nat. Commun.">
        <title>Thousands of microbial genomes shed light on interconnected biogeochemical processes in an aquifer system.</title>
        <authorList>
            <person name="Anantharaman K."/>
            <person name="Brown C.T."/>
            <person name="Hug L.A."/>
            <person name="Sharon I."/>
            <person name="Castelle C.J."/>
            <person name="Probst A.J."/>
            <person name="Thomas B.C."/>
            <person name="Singh A."/>
            <person name="Wilkins M.J."/>
            <person name="Karaoz U."/>
            <person name="Brodie E.L."/>
            <person name="Williams K.H."/>
            <person name="Hubbard S.S."/>
            <person name="Banfield J.F."/>
        </authorList>
    </citation>
    <scope>NUCLEOTIDE SEQUENCE [LARGE SCALE GENOMIC DNA]</scope>
    <source>
        <strain evidence="3">RBG_16_55_9</strain>
    </source>
</reference>
<protein>
    <recommendedName>
        <fullName evidence="4">Cell division protein FtsX</fullName>
    </recommendedName>
</protein>
<feature type="transmembrane region" description="Helical" evidence="1">
    <location>
        <begin position="249"/>
        <end position="272"/>
    </location>
</feature>